<evidence type="ECO:0000313" key="3">
    <source>
        <dbReference type="Proteomes" id="UP000483362"/>
    </source>
</evidence>
<gene>
    <name evidence="2" type="ORF">FYJ29_01475</name>
</gene>
<reference evidence="2 3" key="1">
    <citation type="submission" date="2019-08" db="EMBL/GenBank/DDBJ databases">
        <title>In-depth cultivation of the pig gut microbiome towards novel bacterial diversity and tailored functional studies.</title>
        <authorList>
            <person name="Wylensek D."/>
            <person name="Hitch T.C.A."/>
            <person name="Clavel T."/>
        </authorList>
    </citation>
    <scope>NUCLEOTIDE SEQUENCE [LARGE SCALE GENOMIC DNA]</scope>
    <source>
        <strain evidence="2 3">Oil-RF-744-WCA-WT-10</strain>
    </source>
</reference>
<sequence>MKQLQLAAARHIATAALMCLVITSMMVSCSNDDVVDGDWDPMKWEVPANVTKVGDNYQVAAAGDSVVFACTNYGGFWFNRAEYTLGDSLHTAYGWQYSNDEHHKWLELDEKNQTATPVNEDSISWKAKDKGNLLIAVFKPNDTGMEKTLTLYIESGDAFGLISFVQPPLQAAGK</sequence>
<name>A0A6L5X9Y9_9BACT</name>
<feature type="chain" id="PRO_5026893777" evidence="1">
    <location>
        <begin position="31"/>
        <end position="174"/>
    </location>
</feature>
<dbReference type="PROSITE" id="PS51257">
    <property type="entry name" value="PROKAR_LIPOPROTEIN"/>
    <property type="match status" value="1"/>
</dbReference>
<dbReference type="AlphaFoldDB" id="A0A6L5X9Y9"/>
<accession>A0A6L5X9Y9</accession>
<feature type="signal peptide" evidence="1">
    <location>
        <begin position="1"/>
        <end position="30"/>
    </location>
</feature>
<keyword evidence="1" id="KW-0732">Signal</keyword>
<comment type="caution">
    <text evidence="2">The sequence shown here is derived from an EMBL/GenBank/DDBJ whole genome shotgun (WGS) entry which is preliminary data.</text>
</comment>
<dbReference type="RefSeq" id="WP_154326981.1">
    <property type="nucleotide sequence ID" value="NZ_CP045696.1"/>
</dbReference>
<dbReference type="Proteomes" id="UP000483362">
    <property type="component" value="Unassembled WGS sequence"/>
</dbReference>
<proteinExistence type="predicted"/>
<evidence type="ECO:0000313" key="2">
    <source>
        <dbReference type="EMBL" id="MSS16447.1"/>
    </source>
</evidence>
<evidence type="ECO:0000256" key="1">
    <source>
        <dbReference type="SAM" id="SignalP"/>
    </source>
</evidence>
<dbReference type="EMBL" id="VULT01000002">
    <property type="protein sequence ID" value="MSS16447.1"/>
    <property type="molecule type" value="Genomic_DNA"/>
</dbReference>
<keyword evidence="3" id="KW-1185">Reference proteome</keyword>
<organism evidence="2 3">
    <name type="scientific">Sodaliphilus pleomorphus</name>
    <dbReference type="NCBI Taxonomy" id="2606626"/>
    <lineage>
        <taxon>Bacteria</taxon>
        <taxon>Pseudomonadati</taxon>
        <taxon>Bacteroidota</taxon>
        <taxon>Bacteroidia</taxon>
        <taxon>Bacteroidales</taxon>
        <taxon>Muribaculaceae</taxon>
        <taxon>Sodaliphilus</taxon>
    </lineage>
</organism>
<protein>
    <submittedName>
        <fullName evidence="2">Uncharacterized protein</fullName>
    </submittedName>
</protein>